<dbReference type="AlphaFoldDB" id="A0A244ELI5"/>
<evidence type="ECO:0000313" key="2">
    <source>
        <dbReference type="Proteomes" id="UP000195128"/>
    </source>
</evidence>
<dbReference type="OrthoDB" id="6092950at2"/>
<dbReference type="RefSeq" id="WP_011104630.1">
    <property type="nucleotide sequence ID" value="NZ_MTSA01000019.1"/>
</dbReference>
<dbReference type="Proteomes" id="UP000195128">
    <property type="component" value="Unassembled WGS sequence"/>
</dbReference>
<evidence type="ECO:0000313" key="1">
    <source>
        <dbReference type="EMBL" id="OUM05342.1"/>
    </source>
</evidence>
<comment type="caution">
    <text evidence="1">The sequence shown here is derived from an EMBL/GenBank/DDBJ whole genome shotgun (WGS) entry which is preliminary data.</text>
</comment>
<proteinExistence type="predicted"/>
<protein>
    <recommendedName>
        <fullName evidence="3">Core-binding (CB) domain-containing protein</fullName>
    </recommendedName>
</protein>
<evidence type="ECO:0008006" key="3">
    <source>
        <dbReference type="Google" id="ProtNLM"/>
    </source>
</evidence>
<dbReference type="GeneID" id="1185275"/>
<sequence>MTGKKKTFITTDLSIPAVNHNFSTENQTLKLTDRFPPEVTRVDIGKNATRMRWIDFERWYRADIDEIAYACQRQIERFVARQDRDIEPSTVASLCKGGLRHFLDYVMLRAKAYERELRLADVDRSLIDGFLGYLNDLAISRQSQRSNFTAAKSILMALCARGLIAYVDSGDHATFPKNPFPNTPKTDGPSPIPKRQRQEVAAALKLATAPIWKDDVVITSSLLSYALLTIALHTGRNTTPLLEMDRNCLRAHPKDNLTFLVLWKRRGHTSYKSTLRSPPPQDRALESIPTVRTNIEQLIRRVLHLTSGLLSDAPEDIANRAWIYRGQAASARGKVVELNDAMLKFAIQKLVKEYDLKDTDGKPLQLNVSRLRKTFANRIYELLGGNIQLTAIALGNTPAVTEQDYLRPTTESKRNWKFMGEFLVRELMTKTIGATFHPTPVGKCRDPEEGQFAPKSSGGVCFSFLNCVRCKHYAVTADDLYKLFSFYYRIYSERSSIGKIRWEKELSHIPRLIDNYIIEEGLRRKIFKPEEVEIARTRARNTPHPFWTCDALNSLEAFL</sequence>
<reference evidence="1 2" key="1">
    <citation type="submission" date="2017-01" db="EMBL/GenBank/DDBJ databases">
        <authorList>
            <person name="Mah S.A."/>
            <person name="Swanson W.J."/>
            <person name="Moy G.W."/>
            <person name="Vacquier V.D."/>
        </authorList>
    </citation>
    <scope>NUCLEOTIDE SEQUENCE [LARGE SCALE GENOMIC DNA]</scope>
    <source>
        <strain evidence="1">PDD-32b-74</strain>
    </source>
</reference>
<dbReference type="EMBL" id="MTSA01000019">
    <property type="protein sequence ID" value="OUM05342.1"/>
    <property type="molecule type" value="Genomic_DNA"/>
</dbReference>
<name>A0A244ELI5_PSESX</name>
<organism evidence="1 2">
    <name type="scientific">Pseudomonas syringae</name>
    <dbReference type="NCBI Taxonomy" id="317"/>
    <lineage>
        <taxon>Bacteria</taxon>
        <taxon>Pseudomonadati</taxon>
        <taxon>Pseudomonadota</taxon>
        <taxon>Gammaproteobacteria</taxon>
        <taxon>Pseudomonadales</taxon>
        <taxon>Pseudomonadaceae</taxon>
        <taxon>Pseudomonas</taxon>
    </lineage>
</organism>
<gene>
    <name evidence="1" type="ORF">BW686_21870</name>
</gene>
<accession>A0A244ELI5</accession>